<dbReference type="EMBL" id="ML996694">
    <property type="protein sequence ID" value="KAF2400646.1"/>
    <property type="molecule type" value="Genomic_DNA"/>
</dbReference>
<dbReference type="PRINTS" id="PR00463">
    <property type="entry name" value="EP450I"/>
</dbReference>
<dbReference type="PANTHER" id="PTHR24305">
    <property type="entry name" value="CYTOCHROME P450"/>
    <property type="match status" value="1"/>
</dbReference>
<keyword evidence="1" id="KW-0349">Heme</keyword>
<keyword evidence="3" id="KW-1185">Reference proteome</keyword>
<dbReference type="InterPro" id="IPR001128">
    <property type="entry name" value="Cyt_P450"/>
</dbReference>
<dbReference type="InterPro" id="IPR002401">
    <property type="entry name" value="Cyt_P450_E_grp-I"/>
</dbReference>
<evidence type="ECO:0000313" key="3">
    <source>
        <dbReference type="Proteomes" id="UP000799640"/>
    </source>
</evidence>
<gene>
    <name evidence="2" type="ORF">EJ06DRAFT_529772</name>
</gene>
<protein>
    <submittedName>
        <fullName evidence="2">Cytochrome P450</fullName>
    </submittedName>
</protein>
<evidence type="ECO:0000256" key="1">
    <source>
        <dbReference type="PIRSR" id="PIRSR602401-1"/>
    </source>
</evidence>
<dbReference type="AlphaFoldDB" id="A0A6G1HXQ2"/>
<keyword evidence="1" id="KW-0479">Metal-binding</keyword>
<accession>A0A6G1HXQ2</accession>
<sequence length="502" mass="56816">MSITSIALAAFVGVLTLRYLFQTIVQYRKLRQVPGPWGSGWSQWCIVKSTFTNSIYLDIAAHCRKYGPLVRIVPNMLVTNDPDIIRRMSGVRSLYTKGDWYAMTNIAVDRHHLFAETDEDAHSSLRSKMAQGFTARDLGSTYIEASIDTQLTTLFALIDTKYISSPNHRRTVDIARLLHYFVIDVITDIAFRSPFAFLQHDRDVHHYIGAQESLLPIFEWLAALPTLGWLAHRPWLAKWILPQPTDKTGMGYLMGIAQRTVAERFGPKARVQADMLGSFIKHGLDQRQCELEAAVQVIVGSDSTVTSLRAILLFVLTCPRVYARLQAELDTVPRGESGGVITDAQAKSLPYLQAVLKEGMRLFPPVTGHFSKKVPEGGDTLHGMSIPAGTEIAYAAWEFYRNPDVWGEDADVFRPERWEEAGPERLAQMQKTWELVFGYGKYSCLGKPVAMMELGKTLGEMFRRYDIALANPLKPWKHFNRNGFFFITDMMVRIEKREGRGS</sequence>
<dbReference type="GO" id="GO:0016705">
    <property type="term" value="F:oxidoreductase activity, acting on paired donors, with incorporation or reduction of molecular oxygen"/>
    <property type="evidence" value="ECO:0007669"/>
    <property type="project" value="InterPro"/>
</dbReference>
<dbReference type="Proteomes" id="UP000799640">
    <property type="component" value="Unassembled WGS sequence"/>
</dbReference>
<dbReference type="SUPFAM" id="SSF48264">
    <property type="entry name" value="Cytochrome P450"/>
    <property type="match status" value="1"/>
</dbReference>
<dbReference type="InterPro" id="IPR036396">
    <property type="entry name" value="Cyt_P450_sf"/>
</dbReference>
<dbReference type="Gene3D" id="1.10.630.10">
    <property type="entry name" value="Cytochrome P450"/>
    <property type="match status" value="1"/>
</dbReference>
<dbReference type="PANTHER" id="PTHR24305:SF168">
    <property type="entry name" value="P450, PUTATIVE (EUROFUNG)-RELATED"/>
    <property type="match status" value="1"/>
</dbReference>
<feature type="binding site" description="axial binding residue" evidence="1">
    <location>
        <position position="444"/>
    </location>
    <ligand>
        <name>heme</name>
        <dbReference type="ChEBI" id="CHEBI:30413"/>
    </ligand>
    <ligandPart>
        <name>Fe</name>
        <dbReference type="ChEBI" id="CHEBI:18248"/>
    </ligandPart>
</feature>
<dbReference type="OrthoDB" id="3934656at2759"/>
<dbReference type="CDD" id="cd11060">
    <property type="entry name" value="CYP57A1-like"/>
    <property type="match status" value="1"/>
</dbReference>
<comment type="cofactor">
    <cofactor evidence="1">
        <name>heme</name>
        <dbReference type="ChEBI" id="CHEBI:30413"/>
    </cofactor>
</comment>
<name>A0A6G1HXQ2_9PEZI</name>
<reference evidence="2" key="1">
    <citation type="journal article" date="2020" name="Stud. Mycol.">
        <title>101 Dothideomycetes genomes: a test case for predicting lifestyles and emergence of pathogens.</title>
        <authorList>
            <person name="Haridas S."/>
            <person name="Albert R."/>
            <person name="Binder M."/>
            <person name="Bloem J."/>
            <person name="Labutti K."/>
            <person name="Salamov A."/>
            <person name="Andreopoulos B."/>
            <person name="Baker S."/>
            <person name="Barry K."/>
            <person name="Bills G."/>
            <person name="Bluhm B."/>
            <person name="Cannon C."/>
            <person name="Castanera R."/>
            <person name="Culley D."/>
            <person name="Daum C."/>
            <person name="Ezra D."/>
            <person name="Gonzalez J."/>
            <person name="Henrissat B."/>
            <person name="Kuo A."/>
            <person name="Liang C."/>
            <person name="Lipzen A."/>
            <person name="Lutzoni F."/>
            <person name="Magnuson J."/>
            <person name="Mondo S."/>
            <person name="Nolan M."/>
            <person name="Ohm R."/>
            <person name="Pangilinan J."/>
            <person name="Park H.-J."/>
            <person name="Ramirez L."/>
            <person name="Alfaro M."/>
            <person name="Sun H."/>
            <person name="Tritt A."/>
            <person name="Yoshinaga Y."/>
            <person name="Zwiers L.-H."/>
            <person name="Turgeon B."/>
            <person name="Goodwin S."/>
            <person name="Spatafora J."/>
            <person name="Crous P."/>
            <person name="Grigoriev I."/>
        </authorList>
    </citation>
    <scope>NUCLEOTIDE SEQUENCE</scope>
    <source>
        <strain evidence="2">CBS 262.69</strain>
    </source>
</reference>
<keyword evidence="1" id="KW-0408">Iron</keyword>
<dbReference type="GO" id="GO:0004497">
    <property type="term" value="F:monooxygenase activity"/>
    <property type="evidence" value="ECO:0007669"/>
    <property type="project" value="InterPro"/>
</dbReference>
<dbReference type="Pfam" id="PF00067">
    <property type="entry name" value="p450"/>
    <property type="match status" value="1"/>
</dbReference>
<proteinExistence type="predicted"/>
<organism evidence="2 3">
    <name type="scientific">Trichodelitschia bisporula</name>
    <dbReference type="NCBI Taxonomy" id="703511"/>
    <lineage>
        <taxon>Eukaryota</taxon>
        <taxon>Fungi</taxon>
        <taxon>Dikarya</taxon>
        <taxon>Ascomycota</taxon>
        <taxon>Pezizomycotina</taxon>
        <taxon>Dothideomycetes</taxon>
        <taxon>Dothideomycetes incertae sedis</taxon>
        <taxon>Phaeotrichales</taxon>
        <taxon>Phaeotrichaceae</taxon>
        <taxon>Trichodelitschia</taxon>
    </lineage>
</organism>
<evidence type="ECO:0000313" key="2">
    <source>
        <dbReference type="EMBL" id="KAF2400646.1"/>
    </source>
</evidence>
<dbReference type="PRINTS" id="PR00385">
    <property type="entry name" value="P450"/>
</dbReference>
<dbReference type="GO" id="GO:0005506">
    <property type="term" value="F:iron ion binding"/>
    <property type="evidence" value="ECO:0007669"/>
    <property type="project" value="InterPro"/>
</dbReference>
<dbReference type="GO" id="GO:0020037">
    <property type="term" value="F:heme binding"/>
    <property type="evidence" value="ECO:0007669"/>
    <property type="project" value="InterPro"/>
</dbReference>
<dbReference type="InterPro" id="IPR050121">
    <property type="entry name" value="Cytochrome_P450_monoxygenase"/>
</dbReference>